<evidence type="ECO:0000259" key="1">
    <source>
        <dbReference type="PROSITE" id="PS51459"/>
    </source>
</evidence>
<dbReference type="PIRSF" id="PIRSF018297">
    <property type="entry name" value="Doc"/>
    <property type="match status" value="1"/>
</dbReference>
<accession>A0A2S8FH75</accession>
<dbReference type="Pfam" id="PF02661">
    <property type="entry name" value="Fic"/>
    <property type="match status" value="1"/>
</dbReference>
<dbReference type="InterPro" id="IPR003812">
    <property type="entry name" value="Fido"/>
</dbReference>
<sequence length="130" mass="14547">MEVKFLDIARVKMIHEDSIAKNGGDFGIRDPGLLESAVLTPQQKFSGNYLHTNIYQMAAAYLFHLCKNHPFVDGNKRVAAMTAIIFLDVNGIETTATNEQLYELVIRVASETIEKSEIAAFFQEHSKPTT</sequence>
<gene>
    <name evidence="2" type="ORF">C5Y98_18970</name>
</gene>
<evidence type="ECO:0000313" key="3">
    <source>
        <dbReference type="Proteomes" id="UP000239388"/>
    </source>
</evidence>
<organism evidence="2 3">
    <name type="scientific">Blastopirellula marina</name>
    <dbReference type="NCBI Taxonomy" id="124"/>
    <lineage>
        <taxon>Bacteria</taxon>
        <taxon>Pseudomonadati</taxon>
        <taxon>Planctomycetota</taxon>
        <taxon>Planctomycetia</taxon>
        <taxon>Pirellulales</taxon>
        <taxon>Pirellulaceae</taxon>
        <taxon>Blastopirellula</taxon>
    </lineage>
</organism>
<dbReference type="EMBL" id="PUIB01000019">
    <property type="protein sequence ID" value="PQO31507.1"/>
    <property type="molecule type" value="Genomic_DNA"/>
</dbReference>
<name>A0A2S8FH75_9BACT</name>
<dbReference type="PANTHER" id="PTHR39426">
    <property type="entry name" value="HOMOLOGY TO DEATH-ON-CURING PROTEIN OF PHAGE P1"/>
    <property type="match status" value="1"/>
</dbReference>
<dbReference type="NCBIfam" id="TIGR01550">
    <property type="entry name" value="DOC_P1"/>
    <property type="match status" value="1"/>
</dbReference>
<dbReference type="InterPro" id="IPR006440">
    <property type="entry name" value="Doc"/>
</dbReference>
<dbReference type="InterPro" id="IPR036597">
    <property type="entry name" value="Fido-like_dom_sf"/>
</dbReference>
<dbReference type="InterPro" id="IPR053737">
    <property type="entry name" value="Type_II_TA_Toxin"/>
</dbReference>
<dbReference type="GO" id="GO:0016301">
    <property type="term" value="F:kinase activity"/>
    <property type="evidence" value="ECO:0007669"/>
    <property type="project" value="InterPro"/>
</dbReference>
<dbReference type="RefSeq" id="WP_105356489.1">
    <property type="nucleotide sequence ID" value="NZ_PUIB01000019.1"/>
</dbReference>
<dbReference type="Proteomes" id="UP000239388">
    <property type="component" value="Unassembled WGS sequence"/>
</dbReference>
<feature type="domain" description="Fido" evidence="1">
    <location>
        <begin position="6"/>
        <end position="124"/>
    </location>
</feature>
<dbReference type="PANTHER" id="PTHR39426:SF1">
    <property type="entry name" value="HOMOLOGY TO DEATH-ON-CURING PROTEIN OF PHAGE P1"/>
    <property type="match status" value="1"/>
</dbReference>
<dbReference type="OrthoDB" id="9802752at2"/>
<dbReference type="Gene3D" id="1.20.120.1870">
    <property type="entry name" value="Fic/DOC protein, Fido domain"/>
    <property type="match status" value="1"/>
</dbReference>
<comment type="caution">
    <text evidence="2">The sequence shown here is derived from an EMBL/GenBank/DDBJ whole genome shotgun (WGS) entry which is preliminary data.</text>
</comment>
<dbReference type="PROSITE" id="PS51459">
    <property type="entry name" value="FIDO"/>
    <property type="match status" value="1"/>
</dbReference>
<dbReference type="SUPFAM" id="SSF140931">
    <property type="entry name" value="Fic-like"/>
    <property type="match status" value="1"/>
</dbReference>
<reference evidence="2 3" key="1">
    <citation type="submission" date="2018-02" db="EMBL/GenBank/DDBJ databases">
        <title>Comparative genomes isolates from brazilian mangrove.</title>
        <authorList>
            <person name="Araujo J.E."/>
            <person name="Taketani R.G."/>
            <person name="Silva M.C.P."/>
            <person name="Loureco M.V."/>
            <person name="Andreote F.D."/>
        </authorList>
    </citation>
    <scope>NUCLEOTIDE SEQUENCE [LARGE SCALE GENOMIC DNA]</scope>
    <source>
        <strain evidence="2 3">NAP PRIS-MGV</strain>
    </source>
</reference>
<protein>
    <submittedName>
        <fullName evidence="2">Type II toxin-antitoxin system death-on-curing family toxin</fullName>
    </submittedName>
</protein>
<dbReference type="AlphaFoldDB" id="A0A2S8FH75"/>
<proteinExistence type="predicted"/>
<evidence type="ECO:0000313" key="2">
    <source>
        <dbReference type="EMBL" id="PQO31507.1"/>
    </source>
</evidence>